<evidence type="ECO:0000256" key="2">
    <source>
        <dbReference type="ARBA" id="ARBA00016807"/>
    </source>
</evidence>
<keyword evidence="4" id="KW-0804">Transcription</keyword>
<dbReference type="OrthoDB" id="6783481at2759"/>
<evidence type="ECO:0000256" key="3">
    <source>
        <dbReference type="ARBA" id="ARBA00023015"/>
    </source>
</evidence>
<evidence type="ECO:0000313" key="7">
    <source>
        <dbReference type="EMBL" id="CAH2003677.1"/>
    </source>
</evidence>
<dbReference type="Proteomes" id="UP001152888">
    <property type="component" value="Unassembled WGS sequence"/>
</dbReference>
<dbReference type="PANTHER" id="PTHR21411:SF0">
    <property type="entry name" value="REGULATORY PROTEIN ZESTE"/>
    <property type="match status" value="1"/>
</dbReference>
<organism evidence="7 8">
    <name type="scientific">Acanthoscelides obtectus</name>
    <name type="common">Bean weevil</name>
    <name type="synonym">Bruchus obtectus</name>
    <dbReference type="NCBI Taxonomy" id="200917"/>
    <lineage>
        <taxon>Eukaryota</taxon>
        <taxon>Metazoa</taxon>
        <taxon>Ecdysozoa</taxon>
        <taxon>Arthropoda</taxon>
        <taxon>Hexapoda</taxon>
        <taxon>Insecta</taxon>
        <taxon>Pterygota</taxon>
        <taxon>Neoptera</taxon>
        <taxon>Endopterygota</taxon>
        <taxon>Coleoptera</taxon>
        <taxon>Polyphaga</taxon>
        <taxon>Cucujiformia</taxon>
        <taxon>Chrysomeloidea</taxon>
        <taxon>Chrysomelidae</taxon>
        <taxon>Bruchinae</taxon>
        <taxon>Bruchini</taxon>
        <taxon>Acanthoscelides</taxon>
    </lineage>
</organism>
<dbReference type="AlphaFoldDB" id="A0A9P0LZJ4"/>
<proteinExistence type="predicted"/>
<evidence type="ECO:0000259" key="6">
    <source>
        <dbReference type="Pfam" id="PF13873"/>
    </source>
</evidence>
<feature type="domain" description="Myb/SANT-like DNA-binding" evidence="6">
    <location>
        <begin position="6"/>
        <end position="68"/>
    </location>
</feature>
<comment type="subunit">
    <text evidence="1">Self-associates forming complexes of several hundred monomers.</text>
</comment>
<gene>
    <name evidence="7" type="ORF">ACAOBT_LOCUS27558</name>
</gene>
<evidence type="ECO:0000313" key="8">
    <source>
        <dbReference type="Proteomes" id="UP001152888"/>
    </source>
</evidence>
<accession>A0A9P0LZJ4</accession>
<keyword evidence="8" id="KW-1185">Reference proteome</keyword>
<comment type="function">
    <text evidence="5">Involved in transvection phenomena (= synapsis-dependent gene expression), where the synaptic pairing of chromosomes carrying genes with which zeste interacts influences the expression of these genes. Zeste binds to DNA and stimulates transcription from a nearby promoter.</text>
</comment>
<dbReference type="EMBL" id="CAKOFQ010007551">
    <property type="protein sequence ID" value="CAH2003677.1"/>
    <property type="molecule type" value="Genomic_DNA"/>
</dbReference>
<reference evidence="7" key="1">
    <citation type="submission" date="2022-03" db="EMBL/GenBank/DDBJ databases">
        <authorList>
            <person name="Sayadi A."/>
        </authorList>
    </citation>
    <scope>NUCLEOTIDE SEQUENCE</scope>
</reference>
<name>A0A9P0LZJ4_ACAOB</name>
<evidence type="ECO:0000256" key="5">
    <source>
        <dbReference type="ARBA" id="ARBA00025466"/>
    </source>
</evidence>
<evidence type="ECO:0000256" key="1">
    <source>
        <dbReference type="ARBA" id="ARBA00011764"/>
    </source>
</evidence>
<sequence length="110" mass="12673">MSAPKRTSNFSREEESLLIRLVNKYKDVIECRKTDAVTNSSTAKTWNMIAKEFNSGAVTYRDSKTLKNMTISKKGQRRSSHRRSVPCLLQEEVPQKQFISPILMNKSKTF</sequence>
<evidence type="ECO:0000256" key="4">
    <source>
        <dbReference type="ARBA" id="ARBA00023163"/>
    </source>
</evidence>
<comment type="caution">
    <text evidence="7">The sequence shown here is derived from an EMBL/GenBank/DDBJ whole genome shotgun (WGS) entry which is preliminary data.</text>
</comment>
<keyword evidence="3" id="KW-0805">Transcription regulation</keyword>
<dbReference type="PANTHER" id="PTHR21411">
    <property type="entry name" value="APONTIC"/>
    <property type="match status" value="1"/>
</dbReference>
<dbReference type="InterPro" id="IPR028002">
    <property type="entry name" value="Myb_DNA-bind_5"/>
</dbReference>
<protein>
    <recommendedName>
        <fullName evidence="2">Regulatory protein zeste</fullName>
    </recommendedName>
</protein>
<dbReference type="Pfam" id="PF13873">
    <property type="entry name" value="Myb_DNA-bind_5"/>
    <property type="match status" value="1"/>
</dbReference>